<reference evidence="1 2" key="1">
    <citation type="submission" date="2020-08" db="EMBL/GenBank/DDBJ databases">
        <title>Cohnella phylogeny.</title>
        <authorList>
            <person name="Dunlap C."/>
        </authorList>
    </citation>
    <scope>NUCLEOTIDE SEQUENCE [LARGE SCALE GENOMIC DNA]</scope>
    <source>
        <strain evidence="1 2">DSM 25239</strain>
    </source>
</reference>
<accession>A0A841U3Y6</accession>
<dbReference type="AlphaFoldDB" id="A0A841U3Y6"/>
<evidence type="ECO:0000313" key="1">
    <source>
        <dbReference type="EMBL" id="MBB6695437.1"/>
    </source>
</evidence>
<evidence type="ECO:0000313" key="2">
    <source>
        <dbReference type="Proteomes" id="UP000553776"/>
    </source>
</evidence>
<name>A0A841U3Y6_9BACL</name>
<dbReference type="EMBL" id="JACJVR010000128">
    <property type="protein sequence ID" value="MBB6695437.1"/>
    <property type="molecule type" value="Genomic_DNA"/>
</dbReference>
<dbReference type="Proteomes" id="UP000553776">
    <property type="component" value="Unassembled WGS sequence"/>
</dbReference>
<comment type="caution">
    <text evidence="1">The sequence shown here is derived from an EMBL/GenBank/DDBJ whole genome shotgun (WGS) entry which is preliminary data.</text>
</comment>
<gene>
    <name evidence="1" type="ORF">H7B90_28980</name>
</gene>
<protein>
    <submittedName>
        <fullName evidence="1">Uncharacterized protein</fullName>
    </submittedName>
</protein>
<dbReference type="RefSeq" id="WP_185139388.1">
    <property type="nucleotide sequence ID" value="NZ_BORM01000014.1"/>
</dbReference>
<keyword evidence="2" id="KW-1185">Reference proteome</keyword>
<organism evidence="1 2">
    <name type="scientific">Cohnella xylanilytica</name>
    <dbReference type="NCBI Taxonomy" id="557555"/>
    <lineage>
        <taxon>Bacteria</taxon>
        <taxon>Bacillati</taxon>
        <taxon>Bacillota</taxon>
        <taxon>Bacilli</taxon>
        <taxon>Bacillales</taxon>
        <taxon>Paenibacillaceae</taxon>
        <taxon>Cohnella</taxon>
    </lineage>
</organism>
<sequence>MRLTDTLFYWLQTKLMTERRPDDGAARESLRYFAQILSEDHGLASIEVASRDEAKIYVSYTDRENNGKTVWFDREAAEQLSNDLYGFGGERDDEDFEVT</sequence>
<proteinExistence type="predicted"/>